<dbReference type="NCBIfam" id="TIGR00229">
    <property type="entry name" value="sensory_box"/>
    <property type="match status" value="3"/>
</dbReference>
<dbReference type="KEGG" id="ddz:DSYM_17550"/>
<dbReference type="InterPro" id="IPR035965">
    <property type="entry name" value="PAS-like_dom_sf"/>
</dbReference>
<dbReference type="InterPro" id="IPR036890">
    <property type="entry name" value="HATPase_C_sf"/>
</dbReference>
<dbReference type="FunFam" id="1.10.287.130:FF:000070">
    <property type="entry name" value="Histidine kinase sensor protein"/>
    <property type="match status" value="1"/>
</dbReference>
<dbReference type="SUPFAM" id="SSF47384">
    <property type="entry name" value="Homodimeric domain of signal transducing histidine kinase"/>
    <property type="match status" value="1"/>
</dbReference>
<evidence type="ECO:0000256" key="1">
    <source>
        <dbReference type="ARBA" id="ARBA00000085"/>
    </source>
</evidence>
<dbReference type="Pfam" id="PF00512">
    <property type="entry name" value="HisKA"/>
    <property type="match status" value="1"/>
</dbReference>
<dbReference type="PROSITE" id="PS50109">
    <property type="entry name" value="HIS_KIN"/>
    <property type="match status" value="1"/>
</dbReference>
<accession>A0A809RXY2</accession>
<dbReference type="SUPFAM" id="SSF55874">
    <property type="entry name" value="ATPase domain of HSP90 chaperone/DNA topoisomerase II/histidine kinase"/>
    <property type="match status" value="1"/>
</dbReference>
<dbReference type="Gene3D" id="3.30.565.10">
    <property type="entry name" value="Histidine kinase-like ATPase, C-terminal domain"/>
    <property type="match status" value="1"/>
</dbReference>
<feature type="domain" description="CHASE" evidence="14">
    <location>
        <begin position="80"/>
        <end position="309"/>
    </location>
</feature>
<dbReference type="InterPro" id="IPR013656">
    <property type="entry name" value="PAS_4"/>
</dbReference>
<evidence type="ECO:0000259" key="14">
    <source>
        <dbReference type="PROSITE" id="PS50839"/>
    </source>
</evidence>
<feature type="domain" description="PAC" evidence="13">
    <location>
        <begin position="439"/>
        <end position="492"/>
    </location>
</feature>
<keyword evidence="5" id="KW-0808">Transferase</keyword>
<evidence type="ECO:0000259" key="13">
    <source>
        <dbReference type="PROSITE" id="PS50113"/>
    </source>
</evidence>
<dbReference type="SUPFAM" id="SSF55785">
    <property type="entry name" value="PYP-like sensor domain (PAS domain)"/>
    <property type="match status" value="5"/>
</dbReference>
<protein>
    <recommendedName>
        <fullName evidence="3">histidine kinase</fullName>
        <ecNumber evidence="3">2.7.13.3</ecNumber>
    </recommendedName>
</protein>
<dbReference type="InterPro" id="IPR001610">
    <property type="entry name" value="PAC"/>
</dbReference>
<evidence type="ECO:0000259" key="11">
    <source>
        <dbReference type="PROSITE" id="PS50109"/>
    </source>
</evidence>
<feature type="domain" description="PAS" evidence="12">
    <location>
        <begin position="871"/>
        <end position="913"/>
    </location>
</feature>
<feature type="domain" description="PAS" evidence="12">
    <location>
        <begin position="493"/>
        <end position="530"/>
    </location>
</feature>
<dbReference type="EC" id="2.7.13.3" evidence="3"/>
<evidence type="ECO:0000256" key="5">
    <source>
        <dbReference type="ARBA" id="ARBA00022679"/>
    </source>
</evidence>
<dbReference type="InterPro" id="IPR000700">
    <property type="entry name" value="PAS-assoc_C"/>
</dbReference>
<dbReference type="GO" id="GO:0007234">
    <property type="term" value="P:osmosensory signaling via phosphorelay pathway"/>
    <property type="evidence" value="ECO:0007669"/>
    <property type="project" value="TreeGrafter"/>
</dbReference>
<dbReference type="PRINTS" id="PR00344">
    <property type="entry name" value="BCTRLSENSOR"/>
</dbReference>
<dbReference type="SMART" id="SM00388">
    <property type="entry name" value="HisKA"/>
    <property type="match status" value="1"/>
</dbReference>
<dbReference type="InterPro" id="IPR036097">
    <property type="entry name" value="HisK_dim/P_sf"/>
</dbReference>
<dbReference type="Gene3D" id="1.10.287.130">
    <property type="match status" value="1"/>
</dbReference>
<dbReference type="GO" id="GO:0000156">
    <property type="term" value="F:phosphorelay response regulator activity"/>
    <property type="evidence" value="ECO:0007669"/>
    <property type="project" value="TreeGrafter"/>
</dbReference>
<dbReference type="InterPro" id="IPR003594">
    <property type="entry name" value="HATPase_dom"/>
</dbReference>
<dbReference type="InterPro" id="IPR000014">
    <property type="entry name" value="PAS"/>
</dbReference>
<evidence type="ECO:0000256" key="8">
    <source>
        <dbReference type="ARBA" id="ARBA00022989"/>
    </source>
</evidence>
<feature type="domain" description="Histidine kinase" evidence="11">
    <location>
        <begin position="1027"/>
        <end position="1238"/>
    </location>
</feature>
<organism evidence="15 16">
    <name type="scientific">Candidatus Desulfobacillus denitrificans</name>
    <dbReference type="NCBI Taxonomy" id="2608985"/>
    <lineage>
        <taxon>Bacteria</taxon>
        <taxon>Pseudomonadati</taxon>
        <taxon>Pseudomonadota</taxon>
        <taxon>Betaproteobacteria</taxon>
        <taxon>Candidatus Desulfobacillus</taxon>
    </lineage>
</organism>
<dbReference type="SMART" id="SM01079">
    <property type="entry name" value="CHASE"/>
    <property type="match status" value="1"/>
</dbReference>
<feature type="domain" description="PAS" evidence="12">
    <location>
        <begin position="620"/>
        <end position="690"/>
    </location>
</feature>
<dbReference type="SMART" id="SM00387">
    <property type="entry name" value="HATPase_c"/>
    <property type="match status" value="1"/>
</dbReference>
<keyword evidence="9 10" id="KW-0472">Membrane</keyword>
<dbReference type="Gene3D" id="3.30.450.350">
    <property type="entry name" value="CHASE domain"/>
    <property type="match status" value="1"/>
</dbReference>
<keyword evidence="4" id="KW-0597">Phosphoprotein</keyword>
<evidence type="ECO:0000256" key="10">
    <source>
        <dbReference type="SAM" id="Phobius"/>
    </source>
</evidence>
<dbReference type="Pfam" id="PF12860">
    <property type="entry name" value="PAS_7"/>
    <property type="match status" value="2"/>
</dbReference>
<gene>
    <name evidence="15" type="ORF">DSYM_17550</name>
</gene>
<feature type="transmembrane region" description="Helical" evidence="10">
    <location>
        <begin position="16"/>
        <end position="38"/>
    </location>
</feature>
<keyword evidence="8 10" id="KW-1133">Transmembrane helix</keyword>
<evidence type="ECO:0000256" key="9">
    <source>
        <dbReference type="ARBA" id="ARBA00023136"/>
    </source>
</evidence>
<name>A0A809RXY2_9PROT</name>
<dbReference type="InterPro" id="IPR005467">
    <property type="entry name" value="His_kinase_dom"/>
</dbReference>
<evidence type="ECO:0000313" key="15">
    <source>
        <dbReference type="EMBL" id="BBO21056.1"/>
    </source>
</evidence>
<evidence type="ECO:0000259" key="12">
    <source>
        <dbReference type="PROSITE" id="PS50112"/>
    </source>
</evidence>
<dbReference type="GO" id="GO:0005886">
    <property type="term" value="C:plasma membrane"/>
    <property type="evidence" value="ECO:0007669"/>
    <property type="project" value="UniProtKB-SubCell"/>
</dbReference>
<dbReference type="Pfam" id="PF03924">
    <property type="entry name" value="CHASE"/>
    <property type="match status" value="1"/>
</dbReference>
<evidence type="ECO:0000256" key="2">
    <source>
        <dbReference type="ARBA" id="ARBA00004429"/>
    </source>
</evidence>
<reference evidence="15" key="1">
    <citation type="journal article" name="DNA Res.">
        <title>The physiological potential of anammox bacteria as revealed by their core genome structure.</title>
        <authorList>
            <person name="Okubo T."/>
            <person name="Toyoda A."/>
            <person name="Fukuhara K."/>
            <person name="Uchiyama I."/>
            <person name="Harigaya Y."/>
            <person name="Kuroiwa M."/>
            <person name="Suzuki T."/>
            <person name="Murakami Y."/>
            <person name="Suwa Y."/>
            <person name="Takami H."/>
        </authorList>
    </citation>
    <scope>NUCLEOTIDE SEQUENCE</scope>
    <source>
        <strain evidence="15">317325-3</strain>
    </source>
</reference>
<dbReference type="SMART" id="SM00091">
    <property type="entry name" value="PAS"/>
    <property type="match status" value="5"/>
</dbReference>
<evidence type="ECO:0000256" key="6">
    <source>
        <dbReference type="ARBA" id="ARBA00022692"/>
    </source>
</evidence>
<evidence type="ECO:0000256" key="7">
    <source>
        <dbReference type="ARBA" id="ARBA00022777"/>
    </source>
</evidence>
<dbReference type="CDD" id="cd00130">
    <property type="entry name" value="PAS"/>
    <property type="match status" value="3"/>
</dbReference>
<evidence type="ECO:0000313" key="16">
    <source>
        <dbReference type="Proteomes" id="UP000662914"/>
    </source>
</evidence>
<dbReference type="Pfam" id="PF02518">
    <property type="entry name" value="HATPase_c"/>
    <property type="match status" value="1"/>
</dbReference>
<dbReference type="Gene3D" id="3.30.450.20">
    <property type="entry name" value="PAS domain"/>
    <property type="match status" value="5"/>
</dbReference>
<dbReference type="InterPro" id="IPR050351">
    <property type="entry name" value="BphY/WalK/GraS-like"/>
</dbReference>
<dbReference type="InterPro" id="IPR006189">
    <property type="entry name" value="CHASE_dom"/>
</dbReference>
<dbReference type="GO" id="GO:0030295">
    <property type="term" value="F:protein kinase activator activity"/>
    <property type="evidence" value="ECO:0007669"/>
    <property type="project" value="TreeGrafter"/>
</dbReference>
<dbReference type="PANTHER" id="PTHR42878:SF15">
    <property type="entry name" value="BACTERIOPHYTOCHROME"/>
    <property type="match status" value="1"/>
</dbReference>
<dbReference type="InterPro" id="IPR004358">
    <property type="entry name" value="Sig_transdc_His_kin-like_C"/>
</dbReference>
<dbReference type="SMART" id="SM00086">
    <property type="entry name" value="PAC"/>
    <property type="match status" value="3"/>
</dbReference>
<sequence length="1238" mass="139314">MAGIRPAFADRPLAPFALAAILLAVGLALTLLAHRLVAEQHERETRQRFDTRAGIVFNEIGERLGDYRNIILGLQGLYLASSRVDRREFHLYYRNLVLENQLPGLQALAFQRLVRREDKAAFIDRVRHDRTLDPNGYPAFAIRPEGERPEYVVFEYLEPMASNPGEFGYDAATRAGNVDAIRLARDTGRFQVSQPMNIAQSPAGMSRLVLRAPVYRYGAPLDRLEQRRAALEGFVVLTIDSQAAFGTKFANFALAGESLAIDDLGLAQAAPPAAAPLRLFANTAAADGTAGALGKTARIEFGGRNWELRFSVDDAWRRHQPGRDIPALILVGGSLVSLLVAGLGLTLAQSRKFAFGLAHRMTRDMRRSEERFRAAVDVSSEWYWEQDRDHRFIDTSGGAHARAGLDFDLTKGKTRWELAPDALPPAEWAAHRAALEARQPFTVSYPLRTGDGVRWLEAKGLPRYDENGEFVGYHGTGRDITLQIDYEQRLRQQADLLQTVLEHMNQGISVVDGELRLVAWNRRFIELLGFPEALGRAGTPFEDFVRHNAQRGEYGPGDLEELVRERVELARRFEPHSLKRRRLNGTILQINGNPLPGGGLVTTYTDITEQEQAAERILVERDFRQHLIESVPGIFYLFDPEGHYLMWNRNLETVSGYSAEEIAAMRPLDLYEETDRRQIAQKAGDVIATGSSAVEARLRAKDGRLVHYYLTGERIVLDSGRPAILGVGLDMSELRRAREMLEAQTAVLQATLEAMDQGISVVDGALRMRALNRRFCEMLEFPEEMARAGASFEDFVRFNAQRGEYGPCNVEDKVRELAERARHPVPHRFRRTRPNGRVIEVRGNPMPGGGFVTTYTDVTEQEQAQAALRESEARFRRIIEQSPISMAIATLDGTLELVNRKVHDTFGYLPEDIPRLDVWYLKAYPDPAYRQEVIEQWTGLVQEAFAGNHEIEPQEYRVTCKDGSEKVVEIFGVPMTDKVLIMLVDVTARKNAEAGILRLNESLEQRVRERTAELEASNQELESFSYSVSHDLRAPLRALNGFSHLLQEEYSHRIDANGLQYLSRIRAASKRMGELIDNLLDLARVSRQELKRVPLDLSALANEIRESLEEQFPQRKLAWHIAPGLQVRADPVLAKALLENLLRNAWKFTAEREDARIELSVAAQDGEAVFCVRDNGAGFEMAYADKLFKPFQRLHDAKRFEGTGIGLAIVHRILHRHGGRIWAVGAPGEGAAFHFTLP</sequence>
<evidence type="ECO:0000256" key="4">
    <source>
        <dbReference type="ARBA" id="ARBA00022553"/>
    </source>
</evidence>
<dbReference type="PROSITE" id="PS50113">
    <property type="entry name" value="PAC"/>
    <property type="match status" value="2"/>
</dbReference>
<proteinExistence type="predicted"/>
<dbReference type="EMBL" id="AP021857">
    <property type="protein sequence ID" value="BBO21056.1"/>
    <property type="molecule type" value="Genomic_DNA"/>
</dbReference>
<dbReference type="GO" id="GO:0000155">
    <property type="term" value="F:phosphorelay sensor kinase activity"/>
    <property type="evidence" value="ECO:0007669"/>
    <property type="project" value="InterPro"/>
</dbReference>
<dbReference type="Proteomes" id="UP000662914">
    <property type="component" value="Chromosome"/>
</dbReference>
<dbReference type="InterPro" id="IPR003661">
    <property type="entry name" value="HisK_dim/P_dom"/>
</dbReference>
<keyword evidence="6 10" id="KW-0812">Transmembrane</keyword>
<dbReference type="Pfam" id="PF08448">
    <property type="entry name" value="PAS_4"/>
    <property type="match status" value="3"/>
</dbReference>
<dbReference type="AlphaFoldDB" id="A0A809RXY2"/>
<evidence type="ECO:0000256" key="3">
    <source>
        <dbReference type="ARBA" id="ARBA00012438"/>
    </source>
</evidence>
<dbReference type="PROSITE" id="PS50839">
    <property type="entry name" value="CHASE"/>
    <property type="match status" value="1"/>
</dbReference>
<feature type="domain" description="PAC" evidence="13">
    <location>
        <begin position="692"/>
        <end position="743"/>
    </location>
</feature>
<dbReference type="PANTHER" id="PTHR42878">
    <property type="entry name" value="TWO-COMPONENT HISTIDINE KINASE"/>
    <property type="match status" value="1"/>
</dbReference>
<feature type="transmembrane region" description="Helical" evidence="10">
    <location>
        <begin position="327"/>
        <end position="348"/>
    </location>
</feature>
<dbReference type="FunFam" id="3.30.565.10:FF:000006">
    <property type="entry name" value="Sensor histidine kinase WalK"/>
    <property type="match status" value="1"/>
</dbReference>
<dbReference type="InterPro" id="IPR042240">
    <property type="entry name" value="CHASE_sf"/>
</dbReference>
<comment type="catalytic activity">
    <reaction evidence="1">
        <text>ATP + protein L-histidine = ADP + protein N-phospho-L-histidine.</text>
        <dbReference type="EC" id="2.7.13.3"/>
    </reaction>
</comment>
<comment type="subcellular location">
    <subcellularLocation>
        <location evidence="2">Cell inner membrane</location>
        <topology evidence="2">Multi-pass membrane protein</topology>
    </subcellularLocation>
</comment>
<keyword evidence="7" id="KW-0418">Kinase</keyword>
<dbReference type="PROSITE" id="PS50112">
    <property type="entry name" value="PAS"/>
    <property type="match status" value="3"/>
</dbReference>
<dbReference type="CDD" id="cd00082">
    <property type="entry name" value="HisKA"/>
    <property type="match status" value="1"/>
</dbReference>